<evidence type="ECO:0000313" key="4">
    <source>
        <dbReference type="Proteomes" id="UP000251692"/>
    </source>
</evidence>
<keyword evidence="4" id="KW-1185">Reference proteome</keyword>
<evidence type="ECO:0000256" key="1">
    <source>
        <dbReference type="SAM" id="SignalP"/>
    </source>
</evidence>
<name>A0A364RAM6_9BACT</name>
<evidence type="ECO:0008006" key="5">
    <source>
        <dbReference type="Google" id="ProtNLM"/>
    </source>
</evidence>
<evidence type="ECO:0000313" key="3">
    <source>
        <dbReference type="EMBL" id="RAU81398.1"/>
    </source>
</evidence>
<accession>A0A364RAM6</accession>
<proteinExistence type="predicted"/>
<organism evidence="3 4">
    <name type="scientific">Pontibacter arcticus</name>
    <dbReference type="NCBI Taxonomy" id="2080288"/>
    <lineage>
        <taxon>Bacteria</taxon>
        <taxon>Pseudomonadati</taxon>
        <taxon>Bacteroidota</taxon>
        <taxon>Cytophagia</taxon>
        <taxon>Cytophagales</taxon>
        <taxon>Hymenobacteraceae</taxon>
        <taxon>Pontibacter</taxon>
    </lineage>
</organism>
<sequence length="537" mass="60158">MVTRKLTALALCCLALFSSCDKDDSSAEVEQLEKELIAEKGKTVVDLRKEGDNLIIVYSNGTTSTVPYTDAMKGNIGGQDGKDGVGIESITYNEETGMLTIKLTNGEVTAFKITANGTAWDAVLVGDTNGSLFITEALMGSVPVLKAEYNDAYQLTYLESNRAVDMQTRKAFDLTKTYTNGTLDKLTLNKYATEDIKDQHAYEYVSERYNTQVTFAAFKQYTFKEQNGDGTFAFYMYDGERNGEHRYRKYAKCISVPSSSAEYDTYEVIRKHSDTEYYYYQSAHSSSEERIYALNHIITILPDVAAGDLRASVVSDVETDSQGRVIKSYEGSAEGSQSTKYISYEYNAAGLVKTSKTYLRNAQGNWSTTGEIDSYTYNAENRLTSVTRTFTDGSTAEVQKAVYDSNGNPTAVWAWQPAVYDHSWKLDVPTGQWVPTSKLIRAAGLHKVADIEYETAYKNFLGNTITALVPELEGYRIVNAIKRVTVPNSYTFANIEYKDFNENGYPRRMKMDASYIESDDTFSINYEVVLNYKVKSK</sequence>
<comment type="caution">
    <text evidence="3">The sequence shown here is derived from an EMBL/GenBank/DDBJ whole genome shotgun (WGS) entry which is preliminary data.</text>
</comment>
<gene>
    <name evidence="2" type="ORF">DP923_15985</name>
    <name evidence="3" type="ORF">DP923_16330</name>
</gene>
<dbReference type="AlphaFoldDB" id="A0A364RAM6"/>
<dbReference type="EMBL" id="QMDV01000006">
    <property type="protein sequence ID" value="RAU81333.1"/>
    <property type="molecule type" value="Genomic_DNA"/>
</dbReference>
<dbReference type="OrthoDB" id="980268at2"/>
<dbReference type="PROSITE" id="PS51257">
    <property type="entry name" value="PROKAR_LIPOPROTEIN"/>
    <property type="match status" value="1"/>
</dbReference>
<evidence type="ECO:0000313" key="2">
    <source>
        <dbReference type="EMBL" id="RAU81333.1"/>
    </source>
</evidence>
<dbReference type="Proteomes" id="UP000251692">
    <property type="component" value="Unassembled WGS sequence"/>
</dbReference>
<feature type="signal peptide" evidence="1">
    <location>
        <begin position="1"/>
        <end position="21"/>
    </location>
</feature>
<feature type="chain" id="PRO_5036068403" description="YD repeat-containing protein" evidence="1">
    <location>
        <begin position="22"/>
        <end position="537"/>
    </location>
</feature>
<dbReference type="EMBL" id="QMDV01000006">
    <property type="protein sequence ID" value="RAU81398.1"/>
    <property type="molecule type" value="Genomic_DNA"/>
</dbReference>
<reference evidence="3 4" key="2">
    <citation type="submission" date="2018-07" db="EMBL/GenBank/DDBJ databases">
        <title>Pontibacter sp. 2b14 genomic sequence and assembly.</title>
        <authorList>
            <person name="Du Z.-J."/>
        </authorList>
    </citation>
    <scope>NUCLEOTIDE SEQUENCE [LARGE SCALE GENOMIC DNA]</scope>
    <source>
        <strain evidence="3 4">2b14</strain>
    </source>
</reference>
<dbReference type="RefSeq" id="WP_112306897.1">
    <property type="nucleotide sequence ID" value="NZ_QMDV01000006.1"/>
</dbReference>
<protein>
    <recommendedName>
        <fullName evidence="5">YD repeat-containing protein</fullName>
    </recommendedName>
</protein>
<reference evidence="3 4" key="1">
    <citation type="submission" date="2018-06" db="EMBL/GenBank/DDBJ databases">
        <authorList>
            <person name="Liu Z.-W."/>
        </authorList>
    </citation>
    <scope>NUCLEOTIDE SEQUENCE [LARGE SCALE GENOMIC DNA]</scope>
    <source>
        <strain evidence="3 4">2b14</strain>
    </source>
</reference>
<keyword evidence="1" id="KW-0732">Signal</keyword>